<sequence>MTDAVYRLDEHSQCAMVMWPNRAAQPLEVQNAMAHRFELESDSRGRLSPLLLHNLLFQ</sequence>
<name>A0A164W5D9_9AGAM</name>
<protein>
    <submittedName>
        <fullName evidence="1">Uncharacterized protein</fullName>
    </submittedName>
</protein>
<proteinExistence type="predicted"/>
<reference evidence="1 2" key="1">
    <citation type="journal article" date="2016" name="Mol. Biol. Evol.">
        <title>Comparative Genomics of Early-Diverging Mushroom-Forming Fungi Provides Insights into the Origins of Lignocellulose Decay Capabilities.</title>
        <authorList>
            <person name="Nagy L.G."/>
            <person name="Riley R."/>
            <person name="Tritt A."/>
            <person name="Adam C."/>
            <person name="Daum C."/>
            <person name="Floudas D."/>
            <person name="Sun H."/>
            <person name="Yadav J.S."/>
            <person name="Pangilinan J."/>
            <person name="Larsson K.H."/>
            <person name="Matsuura K."/>
            <person name="Barry K."/>
            <person name="Labutti K."/>
            <person name="Kuo R."/>
            <person name="Ohm R.A."/>
            <person name="Bhattacharya S.S."/>
            <person name="Shirouzu T."/>
            <person name="Yoshinaga Y."/>
            <person name="Martin F.M."/>
            <person name="Grigoriev I.V."/>
            <person name="Hibbett D.S."/>
        </authorList>
    </citation>
    <scope>NUCLEOTIDE SEQUENCE [LARGE SCALE GENOMIC DNA]</scope>
    <source>
        <strain evidence="1 2">HHB9708</strain>
    </source>
</reference>
<accession>A0A164W5D9</accession>
<dbReference type="AlphaFoldDB" id="A0A164W5D9"/>
<evidence type="ECO:0000313" key="2">
    <source>
        <dbReference type="Proteomes" id="UP000076722"/>
    </source>
</evidence>
<keyword evidence="2" id="KW-1185">Reference proteome</keyword>
<dbReference type="EMBL" id="KV419403">
    <property type="protein sequence ID" value="KZS94751.1"/>
    <property type="molecule type" value="Genomic_DNA"/>
</dbReference>
<gene>
    <name evidence="1" type="ORF">SISNIDRAFT_452863</name>
</gene>
<organism evidence="1 2">
    <name type="scientific">Sistotremastrum niveocremeum HHB9708</name>
    <dbReference type="NCBI Taxonomy" id="1314777"/>
    <lineage>
        <taxon>Eukaryota</taxon>
        <taxon>Fungi</taxon>
        <taxon>Dikarya</taxon>
        <taxon>Basidiomycota</taxon>
        <taxon>Agaricomycotina</taxon>
        <taxon>Agaricomycetes</taxon>
        <taxon>Sistotremastrales</taxon>
        <taxon>Sistotremastraceae</taxon>
        <taxon>Sertulicium</taxon>
        <taxon>Sertulicium niveocremeum</taxon>
    </lineage>
</organism>
<dbReference type="Proteomes" id="UP000076722">
    <property type="component" value="Unassembled WGS sequence"/>
</dbReference>
<evidence type="ECO:0000313" key="1">
    <source>
        <dbReference type="EMBL" id="KZS94751.1"/>
    </source>
</evidence>